<organism evidence="2 3">
    <name type="scientific">candidate division MSBL1 archaeon SCGC-AAA261D19</name>
    <dbReference type="NCBI Taxonomy" id="1698273"/>
    <lineage>
        <taxon>Archaea</taxon>
        <taxon>Methanobacteriati</taxon>
        <taxon>Methanobacteriota</taxon>
        <taxon>candidate division MSBL1</taxon>
    </lineage>
</organism>
<keyword evidence="1" id="KW-1133">Transmembrane helix</keyword>
<dbReference type="EMBL" id="LHXX01000040">
    <property type="protein sequence ID" value="KXB01785.1"/>
    <property type="molecule type" value="Genomic_DNA"/>
</dbReference>
<sequence>MAKKTHITKLSLGGLKGIYILAGLLGFLGAIIALPIFFVHSLGSVFISMGGVVFSFIGLIILLICLNDERKANRKRDKR</sequence>
<dbReference type="Proteomes" id="UP000070400">
    <property type="component" value="Unassembled WGS sequence"/>
</dbReference>
<accession>A0A133V5S1</accession>
<keyword evidence="3" id="KW-1185">Reference proteome</keyword>
<dbReference type="AlphaFoldDB" id="A0A133V5S1"/>
<evidence type="ECO:0000313" key="3">
    <source>
        <dbReference type="Proteomes" id="UP000070400"/>
    </source>
</evidence>
<protein>
    <submittedName>
        <fullName evidence="2">Uncharacterized protein</fullName>
    </submittedName>
</protein>
<feature type="transmembrane region" description="Helical" evidence="1">
    <location>
        <begin position="20"/>
        <end position="39"/>
    </location>
</feature>
<keyword evidence="1" id="KW-0472">Membrane</keyword>
<gene>
    <name evidence="2" type="ORF">AKJ43_03090</name>
</gene>
<comment type="caution">
    <text evidence="2">The sequence shown here is derived from an EMBL/GenBank/DDBJ whole genome shotgun (WGS) entry which is preliminary data.</text>
</comment>
<name>A0A133V5S1_9EURY</name>
<evidence type="ECO:0000256" key="1">
    <source>
        <dbReference type="SAM" id="Phobius"/>
    </source>
</evidence>
<evidence type="ECO:0000313" key="2">
    <source>
        <dbReference type="EMBL" id="KXB01785.1"/>
    </source>
</evidence>
<keyword evidence="1" id="KW-0812">Transmembrane</keyword>
<reference evidence="2 3" key="1">
    <citation type="journal article" date="2016" name="Sci. Rep.">
        <title>Metabolic traits of an uncultured archaeal lineage -MSBL1- from brine pools of the Red Sea.</title>
        <authorList>
            <person name="Mwirichia R."/>
            <person name="Alam I."/>
            <person name="Rashid M."/>
            <person name="Vinu M."/>
            <person name="Ba-Alawi W."/>
            <person name="Anthony Kamau A."/>
            <person name="Kamanda Ngugi D."/>
            <person name="Goker M."/>
            <person name="Klenk H.P."/>
            <person name="Bajic V."/>
            <person name="Stingl U."/>
        </authorList>
    </citation>
    <scope>NUCLEOTIDE SEQUENCE [LARGE SCALE GENOMIC DNA]</scope>
    <source>
        <strain evidence="2">SCGC-AAA261D19</strain>
    </source>
</reference>
<proteinExistence type="predicted"/>
<feature type="transmembrane region" description="Helical" evidence="1">
    <location>
        <begin position="45"/>
        <end position="66"/>
    </location>
</feature>